<dbReference type="Pfam" id="PF11193">
    <property type="entry name" value="DUF2812"/>
    <property type="match status" value="1"/>
</dbReference>
<keyword evidence="3" id="KW-1185">Reference proteome</keyword>
<evidence type="ECO:0000313" key="2">
    <source>
        <dbReference type="EMBL" id="THB61550.1"/>
    </source>
</evidence>
<dbReference type="AlphaFoldDB" id="A0A4S3B6K2"/>
<dbReference type="Proteomes" id="UP000310506">
    <property type="component" value="Unassembled WGS sequence"/>
</dbReference>
<protein>
    <submittedName>
        <fullName evidence="2">DUF2812 domain-containing protein</fullName>
    </submittedName>
</protein>
<evidence type="ECO:0000313" key="3">
    <source>
        <dbReference type="Proteomes" id="UP000310506"/>
    </source>
</evidence>
<accession>A0A4S3B6K2</accession>
<gene>
    <name evidence="2" type="ORF">ESZ54_04845</name>
</gene>
<sequence>MKRKFRLFATIEREEAWLEKQLIEGHVLIKTDGYGTYTFSDDTPMGKIKRRDLGVGPNIQDYIIRIDCQTFKSNSEYEEYCSFLKEFGWTGIKSNKKSGKLYFIGKNSDTNELFSDVESRIQRDIRSRNELLTMNTSMLVLYFILFFDLRLILHPSRAFLTPHLFEMQGSLFVKAFLFELPFAILRLGVTFVPIILAIFLFYRLYLSQKAINQYKKQVSL</sequence>
<keyword evidence="1" id="KW-1133">Transmembrane helix</keyword>
<keyword evidence="1" id="KW-0472">Membrane</keyword>
<proteinExistence type="predicted"/>
<evidence type="ECO:0000256" key="1">
    <source>
        <dbReference type="SAM" id="Phobius"/>
    </source>
</evidence>
<comment type="caution">
    <text evidence="2">The sequence shown here is derived from an EMBL/GenBank/DDBJ whole genome shotgun (WGS) entry which is preliminary data.</text>
</comment>
<feature type="transmembrane region" description="Helical" evidence="1">
    <location>
        <begin position="183"/>
        <end position="206"/>
    </location>
</feature>
<dbReference type="EMBL" id="SDGV01000011">
    <property type="protein sequence ID" value="THB61550.1"/>
    <property type="molecule type" value="Genomic_DNA"/>
</dbReference>
<dbReference type="RefSeq" id="WP_136136561.1">
    <property type="nucleotide sequence ID" value="NZ_SDGV01000011.1"/>
</dbReference>
<dbReference type="OrthoDB" id="8757095at2"/>
<dbReference type="InterPro" id="IPR021359">
    <property type="entry name" value="DUF2812"/>
</dbReference>
<name>A0A4S3B6K2_9ENTE</name>
<organism evidence="2 3">
    <name type="scientific">Vagococcus silagei</name>
    <dbReference type="NCBI Taxonomy" id="2508885"/>
    <lineage>
        <taxon>Bacteria</taxon>
        <taxon>Bacillati</taxon>
        <taxon>Bacillota</taxon>
        <taxon>Bacilli</taxon>
        <taxon>Lactobacillales</taxon>
        <taxon>Enterococcaceae</taxon>
        <taxon>Vagococcus</taxon>
    </lineage>
</organism>
<reference evidence="2 3" key="1">
    <citation type="submission" date="2019-01" db="EMBL/GenBank/DDBJ databases">
        <title>Vagococcus silagei sp. nov. isolated from brewer's grain.</title>
        <authorList>
            <person name="Guu J.-R."/>
        </authorList>
    </citation>
    <scope>NUCLEOTIDE SEQUENCE [LARGE SCALE GENOMIC DNA]</scope>
    <source>
        <strain evidence="2 3">2B-2</strain>
    </source>
</reference>
<feature type="transmembrane region" description="Helical" evidence="1">
    <location>
        <begin position="131"/>
        <end position="153"/>
    </location>
</feature>
<keyword evidence="1" id="KW-0812">Transmembrane</keyword>